<dbReference type="InterPro" id="IPR018957">
    <property type="entry name" value="Znf_C3HC4_RING-type"/>
</dbReference>
<evidence type="ECO:0000256" key="2">
    <source>
        <dbReference type="ARBA" id="ARBA00001947"/>
    </source>
</evidence>
<keyword evidence="7" id="KW-0479">Metal-binding</keyword>
<evidence type="ECO:0000256" key="8">
    <source>
        <dbReference type="ARBA" id="ARBA00022737"/>
    </source>
</evidence>
<dbReference type="Proteomes" id="UP001152523">
    <property type="component" value="Unassembled WGS sequence"/>
</dbReference>
<dbReference type="AlphaFoldDB" id="A0AAV0DQN6"/>
<evidence type="ECO:0000256" key="3">
    <source>
        <dbReference type="ARBA" id="ARBA00003976"/>
    </source>
</evidence>
<dbReference type="SUPFAM" id="SSF57850">
    <property type="entry name" value="RING/U-box"/>
    <property type="match status" value="3"/>
</dbReference>
<evidence type="ECO:0000256" key="6">
    <source>
        <dbReference type="ARBA" id="ARBA00022679"/>
    </source>
</evidence>
<dbReference type="CDD" id="cd22582">
    <property type="entry name" value="BRcat_RBR_unk"/>
    <property type="match status" value="1"/>
</dbReference>
<dbReference type="PROSITE" id="PS51873">
    <property type="entry name" value="TRIAD"/>
    <property type="match status" value="1"/>
</dbReference>
<dbReference type="Gene3D" id="1.20.120.1750">
    <property type="match status" value="1"/>
</dbReference>
<protein>
    <recommendedName>
        <fullName evidence="5">RBR-type E3 ubiquitin transferase</fullName>
        <ecNumber evidence="5">2.3.2.31</ecNumber>
    </recommendedName>
</protein>
<comment type="cofactor">
    <cofactor evidence="2">
        <name>Zn(2+)</name>
        <dbReference type="ChEBI" id="CHEBI:29105"/>
    </cofactor>
</comment>
<dbReference type="InterPro" id="IPR002867">
    <property type="entry name" value="IBR_dom"/>
</dbReference>
<dbReference type="InterPro" id="IPR031127">
    <property type="entry name" value="E3_UB_ligase_RBR"/>
</dbReference>
<dbReference type="Pfam" id="PF00097">
    <property type="entry name" value="zf-C3HC4"/>
    <property type="match status" value="1"/>
</dbReference>
<dbReference type="FunFam" id="3.30.40.10:FF:000230">
    <property type="entry name" value="RBR-type E3 ubiquitin transferase"/>
    <property type="match status" value="1"/>
</dbReference>
<accession>A0AAV0DQN6</accession>
<keyword evidence="6" id="KW-0808">Transferase</keyword>
<proteinExistence type="inferred from homology"/>
<comment type="caution">
    <text evidence="15">The sequence shown here is derived from an EMBL/GenBank/DDBJ whole genome shotgun (WGS) entry which is preliminary data.</text>
</comment>
<dbReference type="PANTHER" id="PTHR11685">
    <property type="entry name" value="RBR FAMILY RING FINGER AND IBR DOMAIN-CONTAINING"/>
    <property type="match status" value="1"/>
</dbReference>
<dbReference type="GO" id="GO:0008270">
    <property type="term" value="F:zinc ion binding"/>
    <property type="evidence" value="ECO:0007669"/>
    <property type="project" value="UniProtKB-KW"/>
</dbReference>
<evidence type="ECO:0000256" key="9">
    <source>
        <dbReference type="ARBA" id="ARBA00022771"/>
    </source>
</evidence>
<name>A0AAV0DQN6_9ASTE</name>
<evidence type="ECO:0000256" key="1">
    <source>
        <dbReference type="ARBA" id="ARBA00001798"/>
    </source>
</evidence>
<keyword evidence="11" id="KW-0862">Zinc</keyword>
<evidence type="ECO:0000256" key="4">
    <source>
        <dbReference type="ARBA" id="ARBA00005884"/>
    </source>
</evidence>
<dbReference type="Gene3D" id="3.30.40.10">
    <property type="entry name" value="Zinc/RING finger domain, C3HC4 (zinc finger)"/>
    <property type="match status" value="1"/>
</dbReference>
<gene>
    <name evidence="15" type="ORF">CEPIT_LOCUS17425</name>
</gene>
<dbReference type="InterPro" id="IPR017907">
    <property type="entry name" value="Znf_RING_CS"/>
</dbReference>
<evidence type="ECO:0000313" key="15">
    <source>
        <dbReference type="EMBL" id="CAH9106042.1"/>
    </source>
</evidence>
<dbReference type="InterPro" id="IPR013083">
    <property type="entry name" value="Znf_RING/FYVE/PHD"/>
</dbReference>
<comment type="function">
    <text evidence="3">Might act as an E3 ubiquitin-protein ligase, or as part of E3 complex, which accepts ubiquitin from specific E2 ubiquitin-conjugating enzymes and then transfers it to substrates.</text>
</comment>
<keyword evidence="8" id="KW-0677">Repeat</keyword>
<keyword evidence="9 12" id="KW-0863">Zinc-finger</keyword>
<keyword evidence="10" id="KW-0833">Ubl conjugation pathway</keyword>
<dbReference type="EC" id="2.3.2.31" evidence="5"/>
<comment type="catalytic activity">
    <reaction evidence="1">
        <text>[E2 ubiquitin-conjugating enzyme]-S-ubiquitinyl-L-cysteine + [acceptor protein]-L-lysine = [E2 ubiquitin-conjugating enzyme]-L-cysteine + [acceptor protein]-N(6)-ubiquitinyl-L-lysine.</text>
        <dbReference type="EC" id="2.3.2.31"/>
    </reaction>
</comment>
<dbReference type="InterPro" id="IPR044066">
    <property type="entry name" value="TRIAD_supradom"/>
</dbReference>
<reference evidence="15" key="1">
    <citation type="submission" date="2022-07" db="EMBL/GenBank/DDBJ databases">
        <authorList>
            <person name="Macas J."/>
            <person name="Novak P."/>
            <person name="Neumann P."/>
        </authorList>
    </citation>
    <scope>NUCLEOTIDE SEQUENCE</scope>
</reference>
<evidence type="ECO:0000256" key="12">
    <source>
        <dbReference type="PROSITE-ProRule" id="PRU00175"/>
    </source>
</evidence>
<sequence>MYRVSGRVSPLPQSSMIINLAADDDDASEPNPTTGYANGTTKKKAISVEDYFSRTTKRQRKFTGTSKIVPVIDLTGRTLDVSGESIIDLTRDDDFHIFKAKSKASSSRLKPQTHRTNSKPLIIELDDDDDVVAAMTFICQICFDEKQMSKNFRVMGCNHSYCSDCISKYVASKLEENISLINCPNPGCKGSLEPPHCASILPRKVFNRWGDALCEALLSASEKFYCPFKDCSALLLDDNQNVVHSKCPECRRLFCARCKVPWHSNIACSEFQKLHKDEREREDIQLMNLAKGKQWKRCPKCRAYVERSAGCAFMICRCRCKFCYVCGARTKDHFCRNC</sequence>
<dbReference type="CDD" id="cd22584">
    <property type="entry name" value="Rcat_RBR_unk"/>
    <property type="match status" value="1"/>
</dbReference>
<evidence type="ECO:0000313" key="16">
    <source>
        <dbReference type="Proteomes" id="UP001152523"/>
    </source>
</evidence>
<organism evidence="15 16">
    <name type="scientific">Cuscuta epithymum</name>
    <dbReference type="NCBI Taxonomy" id="186058"/>
    <lineage>
        <taxon>Eukaryota</taxon>
        <taxon>Viridiplantae</taxon>
        <taxon>Streptophyta</taxon>
        <taxon>Embryophyta</taxon>
        <taxon>Tracheophyta</taxon>
        <taxon>Spermatophyta</taxon>
        <taxon>Magnoliopsida</taxon>
        <taxon>eudicotyledons</taxon>
        <taxon>Gunneridae</taxon>
        <taxon>Pentapetalae</taxon>
        <taxon>asterids</taxon>
        <taxon>lamiids</taxon>
        <taxon>Solanales</taxon>
        <taxon>Convolvulaceae</taxon>
        <taxon>Cuscuteae</taxon>
        <taxon>Cuscuta</taxon>
        <taxon>Cuscuta subgen. Cuscuta</taxon>
    </lineage>
</organism>
<dbReference type="InterPro" id="IPR001841">
    <property type="entry name" value="Znf_RING"/>
</dbReference>
<keyword evidence="16" id="KW-1185">Reference proteome</keyword>
<feature type="non-terminal residue" evidence="15">
    <location>
        <position position="338"/>
    </location>
</feature>
<evidence type="ECO:0000256" key="5">
    <source>
        <dbReference type="ARBA" id="ARBA00012251"/>
    </source>
</evidence>
<dbReference type="EMBL" id="CAMAPF010000133">
    <property type="protein sequence ID" value="CAH9106042.1"/>
    <property type="molecule type" value="Genomic_DNA"/>
</dbReference>
<dbReference type="PROSITE" id="PS50089">
    <property type="entry name" value="ZF_RING_2"/>
    <property type="match status" value="1"/>
</dbReference>
<evidence type="ECO:0000259" key="13">
    <source>
        <dbReference type="PROSITE" id="PS50089"/>
    </source>
</evidence>
<evidence type="ECO:0000259" key="14">
    <source>
        <dbReference type="PROSITE" id="PS51873"/>
    </source>
</evidence>
<evidence type="ECO:0000256" key="11">
    <source>
        <dbReference type="ARBA" id="ARBA00022833"/>
    </source>
</evidence>
<evidence type="ECO:0000256" key="7">
    <source>
        <dbReference type="ARBA" id="ARBA00022723"/>
    </source>
</evidence>
<feature type="domain" description="RING-type" evidence="14">
    <location>
        <begin position="135"/>
        <end position="338"/>
    </location>
</feature>
<dbReference type="GO" id="GO:0016567">
    <property type="term" value="P:protein ubiquitination"/>
    <property type="evidence" value="ECO:0007669"/>
    <property type="project" value="InterPro"/>
</dbReference>
<dbReference type="GO" id="GO:0061630">
    <property type="term" value="F:ubiquitin protein ligase activity"/>
    <property type="evidence" value="ECO:0007669"/>
    <property type="project" value="UniProtKB-EC"/>
</dbReference>
<dbReference type="Pfam" id="PF01485">
    <property type="entry name" value="IBR"/>
    <property type="match status" value="1"/>
</dbReference>
<evidence type="ECO:0000256" key="10">
    <source>
        <dbReference type="ARBA" id="ARBA00022786"/>
    </source>
</evidence>
<feature type="domain" description="RING-type" evidence="13">
    <location>
        <begin position="139"/>
        <end position="184"/>
    </location>
</feature>
<comment type="similarity">
    <text evidence="4">Belongs to the RBR family. Ariadne subfamily.</text>
</comment>
<dbReference type="SMART" id="SM00647">
    <property type="entry name" value="IBR"/>
    <property type="match status" value="1"/>
</dbReference>
<dbReference type="PROSITE" id="PS00518">
    <property type="entry name" value="ZF_RING_1"/>
    <property type="match status" value="1"/>
</dbReference>